<proteinExistence type="predicted"/>
<comment type="caution">
    <text evidence="2">The sequence shown here is derived from an EMBL/GenBank/DDBJ whole genome shotgun (WGS) entry which is preliminary data.</text>
</comment>
<dbReference type="Pfam" id="PF24840">
    <property type="entry name" value="NTF2_SigF"/>
    <property type="match status" value="1"/>
</dbReference>
<name>A0ABR3F2D2_9AGAR</name>
<organism evidence="2 3">
    <name type="scientific">Marasmius crinis-equi</name>
    <dbReference type="NCBI Taxonomy" id="585013"/>
    <lineage>
        <taxon>Eukaryota</taxon>
        <taxon>Fungi</taxon>
        <taxon>Dikarya</taxon>
        <taxon>Basidiomycota</taxon>
        <taxon>Agaricomycotina</taxon>
        <taxon>Agaricomycetes</taxon>
        <taxon>Agaricomycetidae</taxon>
        <taxon>Agaricales</taxon>
        <taxon>Marasmiineae</taxon>
        <taxon>Marasmiaceae</taxon>
        <taxon>Marasmius</taxon>
    </lineage>
</organism>
<dbReference type="InterPro" id="IPR057514">
    <property type="entry name" value="NTF2_SigF"/>
</dbReference>
<evidence type="ECO:0000259" key="1">
    <source>
        <dbReference type="Pfam" id="PF24840"/>
    </source>
</evidence>
<accession>A0ABR3F2D2</accession>
<sequence length="195" mass="22285">MENPQNEISRVVSLLTTASSPDVQEATFERYVTHDVGFRHPVCRVNPGPGSRDQLLGVYQWYRIISPTVLARVENVVYDKENNVVFLEVVQKFHIRISPFRAQWSRLIVRLTLREIDGLQYIAFQEDFYHPDDFANLIIPPLAPLVRFALHGAAVASNVYATAGQLLGYWRPRRNTGTASVHHETKGLYDGHRTE</sequence>
<dbReference type="EMBL" id="JBAHYK010001134">
    <property type="protein sequence ID" value="KAL0569364.1"/>
    <property type="molecule type" value="Genomic_DNA"/>
</dbReference>
<gene>
    <name evidence="2" type="ORF">V5O48_012599</name>
</gene>
<evidence type="ECO:0000313" key="3">
    <source>
        <dbReference type="Proteomes" id="UP001465976"/>
    </source>
</evidence>
<evidence type="ECO:0000313" key="2">
    <source>
        <dbReference type="EMBL" id="KAL0569364.1"/>
    </source>
</evidence>
<dbReference type="Proteomes" id="UP001465976">
    <property type="component" value="Unassembled WGS sequence"/>
</dbReference>
<protein>
    <recommendedName>
        <fullName evidence="1">SigF-like NTF2-like domain-containing protein</fullName>
    </recommendedName>
</protein>
<feature type="domain" description="SigF-like NTF2-like" evidence="1">
    <location>
        <begin position="1"/>
        <end position="169"/>
    </location>
</feature>
<keyword evidence="3" id="KW-1185">Reference proteome</keyword>
<reference evidence="2 3" key="1">
    <citation type="submission" date="2024-02" db="EMBL/GenBank/DDBJ databases">
        <title>A draft genome for the cacao thread blight pathogen Marasmius crinis-equi.</title>
        <authorList>
            <person name="Cohen S.P."/>
            <person name="Baruah I.K."/>
            <person name="Amoako-Attah I."/>
            <person name="Bukari Y."/>
            <person name="Meinhardt L.W."/>
            <person name="Bailey B.A."/>
        </authorList>
    </citation>
    <scope>NUCLEOTIDE SEQUENCE [LARGE SCALE GENOMIC DNA]</scope>
    <source>
        <strain evidence="2 3">GH-76</strain>
    </source>
</reference>
<dbReference type="PANTHER" id="PTHR35393:SF1">
    <property type="entry name" value="SNOAL-LIKE DOMAIN-CONTAINING PROTEIN"/>
    <property type="match status" value="1"/>
</dbReference>
<dbReference type="PANTHER" id="PTHR35393">
    <property type="entry name" value="CHROMOSOME 1, WHOLE GENOME SHOTGUN SEQUENCE"/>
    <property type="match status" value="1"/>
</dbReference>